<gene>
    <name evidence="2" type="ORF">EB796_006589</name>
</gene>
<evidence type="ECO:0000313" key="2">
    <source>
        <dbReference type="EMBL" id="KAF6035102.1"/>
    </source>
</evidence>
<dbReference type="AlphaFoldDB" id="A0A7J7K8Y6"/>
<dbReference type="Proteomes" id="UP000593567">
    <property type="component" value="Unassembled WGS sequence"/>
</dbReference>
<accession>A0A7J7K8Y6</accession>
<evidence type="ECO:0000256" key="1">
    <source>
        <dbReference type="SAM" id="MobiDB-lite"/>
    </source>
</evidence>
<reference evidence="2" key="1">
    <citation type="submission" date="2020-06" db="EMBL/GenBank/DDBJ databases">
        <title>Draft genome of Bugula neritina, a colonial animal packing powerful symbionts and potential medicines.</title>
        <authorList>
            <person name="Rayko M."/>
        </authorList>
    </citation>
    <scope>NUCLEOTIDE SEQUENCE [LARGE SCALE GENOMIC DNA]</scope>
    <source>
        <strain evidence="2">Kwan_BN1</strain>
    </source>
</reference>
<feature type="region of interest" description="Disordered" evidence="1">
    <location>
        <begin position="102"/>
        <end position="150"/>
    </location>
</feature>
<keyword evidence="3" id="KW-1185">Reference proteome</keyword>
<protein>
    <submittedName>
        <fullName evidence="2">Uncharacterized protein</fullName>
    </submittedName>
</protein>
<organism evidence="2 3">
    <name type="scientific">Bugula neritina</name>
    <name type="common">Brown bryozoan</name>
    <name type="synonym">Sertularia neritina</name>
    <dbReference type="NCBI Taxonomy" id="10212"/>
    <lineage>
        <taxon>Eukaryota</taxon>
        <taxon>Metazoa</taxon>
        <taxon>Spiralia</taxon>
        <taxon>Lophotrochozoa</taxon>
        <taxon>Bryozoa</taxon>
        <taxon>Gymnolaemata</taxon>
        <taxon>Cheilostomatida</taxon>
        <taxon>Flustrina</taxon>
        <taxon>Buguloidea</taxon>
        <taxon>Bugulidae</taxon>
        <taxon>Bugula</taxon>
    </lineage>
</organism>
<evidence type="ECO:0000313" key="3">
    <source>
        <dbReference type="Proteomes" id="UP000593567"/>
    </source>
</evidence>
<proteinExistence type="predicted"/>
<sequence>MLVNLAISNCVYTFATVYESYKYIYYSSFKLLKLVTSTVKYYLTPSWISASSDGANKFSSAENTQANSGEALSSGDLEPESIYATKCLSYPADQLEVVATKPSSMPPVRSTYNQQSHHLPMESVSISNKLGSDSAEKVKPASSRDVSLSRSLRKQVYFDDSCARSPDH</sequence>
<comment type="caution">
    <text evidence="2">The sequence shown here is derived from an EMBL/GenBank/DDBJ whole genome shotgun (WGS) entry which is preliminary data.</text>
</comment>
<name>A0A7J7K8Y6_BUGNE</name>
<dbReference type="EMBL" id="VXIV02000935">
    <property type="protein sequence ID" value="KAF6035102.1"/>
    <property type="molecule type" value="Genomic_DNA"/>
</dbReference>